<reference evidence="2 3" key="1">
    <citation type="submission" date="2019-07" db="EMBL/GenBank/DDBJ databases">
        <title>Whole genome shotgun sequence of Segetibacter aerophilus NBRC 106135.</title>
        <authorList>
            <person name="Hosoyama A."/>
            <person name="Uohara A."/>
            <person name="Ohji S."/>
            <person name="Ichikawa N."/>
        </authorList>
    </citation>
    <scope>NUCLEOTIDE SEQUENCE [LARGE SCALE GENOMIC DNA]</scope>
    <source>
        <strain evidence="2 3">NBRC 106135</strain>
    </source>
</reference>
<evidence type="ECO:0000313" key="2">
    <source>
        <dbReference type="EMBL" id="GEO08770.1"/>
    </source>
</evidence>
<evidence type="ECO:0000313" key="3">
    <source>
        <dbReference type="Proteomes" id="UP000321513"/>
    </source>
</evidence>
<gene>
    <name evidence="2" type="ORF">SAE01_12660</name>
</gene>
<keyword evidence="3" id="KW-1185">Reference proteome</keyword>
<organism evidence="2 3">
    <name type="scientific">Segetibacter aerophilus</name>
    <dbReference type="NCBI Taxonomy" id="670293"/>
    <lineage>
        <taxon>Bacteria</taxon>
        <taxon>Pseudomonadati</taxon>
        <taxon>Bacteroidota</taxon>
        <taxon>Chitinophagia</taxon>
        <taxon>Chitinophagales</taxon>
        <taxon>Chitinophagaceae</taxon>
        <taxon>Segetibacter</taxon>
    </lineage>
</organism>
<sequence length="303" mass="33282">MPKFGVLLNSLSGKAGIKPDDETLKKLLAFVEVSQFELPDEFANALERNLLTQESAAANPDVRSKIFAEALNGVDAELERSVGDFEFDDSFKGELKGIKSTHEKVRRITAGLKDQLKAAKEKANKTGDPKDKAEVDVLKKEIENANTQMNNLKLMHQTEIDNLKTANLNDKKEFTLKSKLAGKPLPKNGLPPEINILTAKTLISQEMAKQGIIVTFDEAGNPVLKQRKDGADIDYFVDNKKIDYDNFVDGVLASNKFVQINDPNPAPNPGQGNNPPQPQRSFQSNAGVVSEIDGQLRELGITV</sequence>
<proteinExistence type="predicted"/>
<dbReference type="AlphaFoldDB" id="A0A512B9X5"/>
<comment type="caution">
    <text evidence="2">The sequence shown here is derived from an EMBL/GenBank/DDBJ whole genome shotgun (WGS) entry which is preliminary data.</text>
</comment>
<accession>A0A512B9X5</accession>
<name>A0A512B9X5_9BACT</name>
<protein>
    <submittedName>
        <fullName evidence="2">Uncharacterized protein</fullName>
    </submittedName>
</protein>
<dbReference type="EMBL" id="BJYT01000004">
    <property type="protein sequence ID" value="GEO08770.1"/>
    <property type="molecule type" value="Genomic_DNA"/>
</dbReference>
<evidence type="ECO:0000256" key="1">
    <source>
        <dbReference type="SAM" id="MobiDB-lite"/>
    </source>
</evidence>
<feature type="region of interest" description="Disordered" evidence="1">
    <location>
        <begin position="260"/>
        <end position="284"/>
    </location>
</feature>
<dbReference type="Proteomes" id="UP000321513">
    <property type="component" value="Unassembled WGS sequence"/>
</dbReference>
<dbReference type="RefSeq" id="WP_147202837.1">
    <property type="nucleotide sequence ID" value="NZ_BJYT01000004.1"/>
</dbReference>